<dbReference type="FunFam" id="3.30.2160.10:FF:000002">
    <property type="entry name" value="Putative Ubiquitin-protein ligase E3C"/>
    <property type="match status" value="1"/>
</dbReference>
<evidence type="ECO:0000256" key="5">
    <source>
        <dbReference type="PROSITE-ProRule" id="PRU00104"/>
    </source>
</evidence>
<dbReference type="GO" id="GO:0061630">
    <property type="term" value="F:ubiquitin protein ligase activity"/>
    <property type="evidence" value="ECO:0007669"/>
    <property type="project" value="UniProtKB-EC"/>
</dbReference>
<sequence>MFAEELAGNPAKKRADDAKNRRLRAKQEKEAKDARKQKELQRREASVATIAAEPNPGDSATVDDKSAGAGVVRSCSDAPVFQVKVGGEAVSAKITGYSMASKLQALSEEPLTATQYAAEQRKIRAEARLRNSSALVIQSVVRAKQAAAIAKDYQRNIFDKRMSDLIALSGILKKARYSDGSSNSLIGKEEYIPPPATVSMMTVQFLFFAWPYVSRNVCQAPISDDSVILEERDLPRFAKLMKHILLPGVSSENQDMDPLLPWVENFAGRRRLTKILGLCVSSVTRRRNKSSVTPNNTDVDRSVLVLRLGEGTAEYKGVLRDEVHRLSRSLLFKTSPSDDLPDLGSSAYHVDSTNHTSCCDVIRSLRFILHYGSAGNSSPIPPDCGQLRENCIACDEKERISILFKLAVDYLLSIAGDAPLLCSRFLVEVLTAPLLVWKVTSDAYGRMLSIPKSKAPPPLVNYIDSFVALNSKTVSSGCIDVALQMRDVTLTSCPAPPVLCLLANLIQIGKQSLALNGSDPNNFHFKAAAKYFYFLTNLINAAPLGTFSRRMSAVEWVYIGSSSTPIVLSDVVVEQACALLADSYVRSLFRCGINDNILGTGKIIRTKSDKDKSYEKDLEDIGSESMASLAAKEAMVDRSRSFWQGSWAAKISRSMNSLISGPGEKPKSNQSSSPVKGPGQLMNTSSIARQLAHGKGSVNRIVTHALLSSEDNKDEKDVSVTTVKPDPDYSVVFLLSLCQTFGTIISRWGGGGKEDLIKRPLSNTERSDPSCRGIEQASGTVEPCVTALLNVLSFSTNTLTTTWAIIQSNPEVVSDLYAVIDINKRPEPIRSLHLGDSEENVGAAVLFMFVSCLSHTLMVTDDIEIHDMDKPLPKHQLRRCILLLKKLLYRACCLDDVHKTTVQSKSNHFGRSLISRSSKVMNDLYSRSSRRLICAPKFWIEDSLLEADLRRCKSHSDYIDLLASPVCRICPFLVSFKRRLKLFERIVTTNREGIQGSNDLRNLKPGIMVKVMRGRVLEDGLLHLNNLGRNMRQRIVVNYLSQVGTKETGVDVGGLFKEFWTDLSNLAFDPNYALFRVTEGSTSLYPNPSSKLAHGSDHIILFEFLGRILGKALYEGITIQPQFAHLFLSFLRGDHQYLHLLTDLSTIDPQLYNNLMFLKTYSGDASDLCLAFTVANDDFGVSEVPLIPNGANIEVTNDNKRRYIYLVAKHHVCDRIKEQADAFTRGLWEVIDRSWLRLFNEPELQVLISGPSDGKIDISDMKSNTRYTGGYSMLDRNIIRFWSVVSSFAPKQQADLLRFVTSCERPPPLGFASMNPPFTIQRVGIMRDGDKLPTSSTCFNTLKLPTYSSEKVLKERLLYSIQAGAGFELT</sequence>
<feature type="compositionally biased region" description="Basic and acidic residues" evidence="6">
    <location>
        <begin position="13"/>
        <end position="45"/>
    </location>
</feature>
<evidence type="ECO:0000313" key="9">
    <source>
        <dbReference type="Proteomes" id="UP001516023"/>
    </source>
</evidence>
<feature type="domain" description="HECT" evidence="7">
    <location>
        <begin position="1031"/>
        <end position="1370"/>
    </location>
</feature>
<dbReference type="InterPro" id="IPR044611">
    <property type="entry name" value="E3A/B/C-like"/>
</dbReference>
<dbReference type="FunFam" id="3.30.2410.10:FF:000009">
    <property type="entry name" value="Probable E3 ubiquitin-protein ligase HECTD2"/>
    <property type="match status" value="1"/>
</dbReference>
<evidence type="ECO:0000256" key="2">
    <source>
        <dbReference type="ARBA" id="ARBA00012485"/>
    </source>
</evidence>
<feature type="active site" description="Glycyl thioester intermediate" evidence="5">
    <location>
        <position position="1338"/>
    </location>
</feature>
<comment type="catalytic activity">
    <reaction evidence="1">
        <text>S-ubiquitinyl-[E2 ubiquitin-conjugating enzyme]-L-cysteine + [acceptor protein]-L-lysine = [E2 ubiquitin-conjugating enzyme]-L-cysteine + N(6)-ubiquitinyl-[acceptor protein]-L-lysine.</text>
        <dbReference type="EC" id="2.3.2.26"/>
    </reaction>
</comment>
<keyword evidence="3" id="KW-0808">Transferase</keyword>
<dbReference type="PANTHER" id="PTHR45700:SF2">
    <property type="entry name" value="UBIQUITIN-PROTEIN LIGASE E3C"/>
    <property type="match status" value="1"/>
</dbReference>
<dbReference type="PANTHER" id="PTHR45700">
    <property type="entry name" value="UBIQUITIN-PROTEIN LIGASE E3C"/>
    <property type="match status" value="1"/>
</dbReference>
<evidence type="ECO:0000256" key="3">
    <source>
        <dbReference type="ARBA" id="ARBA00022679"/>
    </source>
</evidence>
<dbReference type="SUPFAM" id="SSF56204">
    <property type="entry name" value="Hect, E3 ligase catalytic domain"/>
    <property type="match status" value="1"/>
</dbReference>
<organism evidence="8 9">
    <name type="scientific">Cyclotella cryptica</name>
    <dbReference type="NCBI Taxonomy" id="29204"/>
    <lineage>
        <taxon>Eukaryota</taxon>
        <taxon>Sar</taxon>
        <taxon>Stramenopiles</taxon>
        <taxon>Ochrophyta</taxon>
        <taxon>Bacillariophyta</taxon>
        <taxon>Coscinodiscophyceae</taxon>
        <taxon>Thalassiosirophycidae</taxon>
        <taxon>Stephanodiscales</taxon>
        <taxon>Stephanodiscaceae</taxon>
        <taxon>Cyclotella</taxon>
    </lineage>
</organism>
<proteinExistence type="predicted"/>
<feature type="region of interest" description="Disordered" evidence="6">
    <location>
        <begin position="1"/>
        <end position="65"/>
    </location>
</feature>
<name>A0ABD3QCS2_9STRA</name>
<dbReference type="Gene3D" id="3.30.2160.10">
    <property type="entry name" value="Hect, E3 ligase catalytic domain"/>
    <property type="match status" value="1"/>
</dbReference>
<keyword evidence="4 5" id="KW-0833">Ubl conjugation pathway</keyword>
<feature type="region of interest" description="Disordered" evidence="6">
    <location>
        <begin position="658"/>
        <end position="681"/>
    </location>
</feature>
<dbReference type="InterPro" id="IPR035983">
    <property type="entry name" value="Hect_E3_ubiquitin_ligase"/>
</dbReference>
<dbReference type="Pfam" id="PF00632">
    <property type="entry name" value="HECT"/>
    <property type="match status" value="1"/>
</dbReference>
<dbReference type="InterPro" id="IPR000569">
    <property type="entry name" value="HECT_dom"/>
</dbReference>
<dbReference type="CDD" id="cd00078">
    <property type="entry name" value="HECTc"/>
    <property type="match status" value="1"/>
</dbReference>
<protein>
    <recommendedName>
        <fullName evidence="2">HECT-type E3 ubiquitin transferase</fullName>
        <ecNumber evidence="2">2.3.2.26</ecNumber>
    </recommendedName>
</protein>
<dbReference type="Proteomes" id="UP001516023">
    <property type="component" value="Unassembled WGS sequence"/>
</dbReference>
<evidence type="ECO:0000313" key="8">
    <source>
        <dbReference type="EMBL" id="KAL3797536.1"/>
    </source>
</evidence>
<dbReference type="SMART" id="SM00119">
    <property type="entry name" value="HECTc"/>
    <property type="match status" value="1"/>
</dbReference>
<gene>
    <name evidence="8" type="ORF">HJC23_009900</name>
</gene>
<evidence type="ECO:0000256" key="4">
    <source>
        <dbReference type="ARBA" id="ARBA00022786"/>
    </source>
</evidence>
<dbReference type="PROSITE" id="PS50237">
    <property type="entry name" value="HECT"/>
    <property type="match status" value="1"/>
</dbReference>
<dbReference type="EMBL" id="JABMIG020000054">
    <property type="protein sequence ID" value="KAL3797536.1"/>
    <property type="molecule type" value="Genomic_DNA"/>
</dbReference>
<evidence type="ECO:0000259" key="7">
    <source>
        <dbReference type="PROSITE" id="PS50237"/>
    </source>
</evidence>
<dbReference type="Gene3D" id="3.30.2410.10">
    <property type="entry name" value="Hect, E3 ligase catalytic domain"/>
    <property type="match status" value="1"/>
</dbReference>
<dbReference type="EC" id="2.3.2.26" evidence="2"/>
<evidence type="ECO:0000256" key="1">
    <source>
        <dbReference type="ARBA" id="ARBA00000885"/>
    </source>
</evidence>
<keyword evidence="9" id="KW-1185">Reference proteome</keyword>
<evidence type="ECO:0000256" key="6">
    <source>
        <dbReference type="SAM" id="MobiDB-lite"/>
    </source>
</evidence>
<accession>A0ABD3QCS2</accession>
<comment type="caution">
    <text evidence="8">The sequence shown here is derived from an EMBL/GenBank/DDBJ whole genome shotgun (WGS) entry which is preliminary data.</text>
</comment>
<dbReference type="Gene3D" id="3.90.1750.10">
    <property type="entry name" value="Hect, E3 ligase catalytic domains"/>
    <property type="match status" value="1"/>
</dbReference>
<reference evidence="8 9" key="1">
    <citation type="journal article" date="2020" name="G3 (Bethesda)">
        <title>Improved Reference Genome for Cyclotella cryptica CCMP332, a Model for Cell Wall Morphogenesis, Salinity Adaptation, and Lipid Production in Diatoms (Bacillariophyta).</title>
        <authorList>
            <person name="Roberts W.R."/>
            <person name="Downey K.M."/>
            <person name="Ruck E.C."/>
            <person name="Traller J.C."/>
            <person name="Alverson A.J."/>
        </authorList>
    </citation>
    <scope>NUCLEOTIDE SEQUENCE [LARGE SCALE GENOMIC DNA]</scope>
    <source>
        <strain evidence="8 9">CCMP332</strain>
    </source>
</reference>